<evidence type="ECO:0000313" key="2">
    <source>
        <dbReference type="EMBL" id="KAK3774107.1"/>
    </source>
</evidence>
<comment type="caution">
    <text evidence="2">The sequence shown here is derived from an EMBL/GenBank/DDBJ whole genome shotgun (WGS) entry which is preliminary data.</text>
</comment>
<feature type="compositionally biased region" description="Basic residues" evidence="1">
    <location>
        <begin position="157"/>
        <end position="166"/>
    </location>
</feature>
<evidence type="ECO:0000313" key="3">
    <source>
        <dbReference type="Proteomes" id="UP001283361"/>
    </source>
</evidence>
<dbReference type="AlphaFoldDB" id="A0AAE1DKS1"/>
<dbReference type="EMBL" id="JAWDGP010003469">
    <property type="protein sequence ID" value="KAK3774107.1"/>
    <property type="molecule type" value="Genomic_DNA"/>
</dbReference>
<dbReference type="Proteomes" id="UP001283361">
    <property type="component" value="Unassembled WGS sequence"/>
</dbReference>
<feature type="compositionally biased region" description="Basic and acidic residues" evidence="1">
    <location>
        <begin position="113"/>
        <end position="131"/>
    </location>
</feature>
<evidence type="ECO:0000256" key="1">
    <source>
        <dbReference type="SAM" id="MobiDB-lite"/>
    </source>
</evidence>
<proteinExistence type="predicted"/>
<name>A0AAE1DKS1_9GAST</name>
<keyword evidence="3" id="KW-1185">Reference proteome</keyword>
<organism evidence="2 3">
    <name type="scientific">Elysia crispata</name>
    <name type="common">lettuce slug</name>
    <dbReference type="NCBI Taxonomy" id="231223"/>
    <lineage>
        <taxon>Eukaryota</taxon>
        <taxon>Metazoa</taxon>
        <taxon>Spiralia</taxon>
        <taxon>Lophotrochozoa</taxon>
        <taxon>Mollusca</taxon>
        <taxon>Gastropoda</taxon>
        <taxon>Heterobranchia</taxon>
        <taxon>Euthyneura</taxon>
        <taxon>Panpulmonata</taxon>
        <taxon>Sacoglossa</taxon>
        <taxon>Placobranchoidea</taxon>
        <taxon>Plakobranchidae</taxon>
        <taxon>Elysia</taxon>
    </lineage>
</organism>
<feature type="region of interest" description="Disordered" evidence="1">
    <location>
        <begin position="113"/>
        <end position="166"/>
    </location>
</feature>
<sequence>MLRPSRERRDIVVGRGPYPCWDILGSLQTEDERVSCVAASLNFRWLDVRGENRVTDFAAGVENNCFECFLLPPSLILELNSLLLVSPPIDPIITVLQPGIQGDSTAVAHFRLDTPGRKQRNRGEMGEERSFRSTSGSGNHELRQKGVLVGGLERRKERWKKHFRQP</sequence>
<accession>A0AAE1DKS1</accession>
<gene>
    <name evidence="2" type="ORF">RRG08_030189</name>
</gene>
<protein>
    <submittedName>
        <fullName evidence="2">Uncharacterized protein</fullName>
    </submittedName>
</protein>
<reference evidence="2" key="1">
    <citation type="journal article" date="2023" name="G3 (Bethesda)">
        <title>A reference genome for the long-term kleptoplast-retaining sea slug Elysia crispata morphotype clarki.</title>
        <authorList>
            <person name="Eastman K.E."/>
            <person name="Pendleton A.L."/>
            <person name="Shaikh M.A."/>
            <person name="Suttiyut T."/>
            <person name="Ogas R."/>
            <person name="Tomko P."/>
            <person name="Gavelis G."/>
            <person name="Widhalm J.R."/>
            <person name="Wisecaver J.H."/>
        </authorList>
    </citation>
    <scope>NUCLEOTIDE SEQUENCE</scope>
    <source>
        <strain evidence="2">ECLA1</strain>
    </source>
</reference>